<reference evidence="1 2" key="1">
    <citation type="submission" date="2020-02" db="EMBL/GenBank/DDBJ databases">
        <title>Acidophilic actinobacteria isolated from forest soil.</title>
        <authorList>
            <person name="Golinska P."/>
        </authorList>
    </citation>
    <scope>NUCLEOTIDE SEQUENCE [LARGE SCALE GENOMIC DNA]</scope>
    <source>
        <strain evidence="1 2">NL8</strain>
    </source>
</reference>
<sequence length="228" mass="24638">MKDDSSTVVFVNASDLAALTNRSKQRISQLIVQPDDASAGAILPVTRVLINGNPAWPLDSVIPALVRAKYSVSESVVKRLRDQRAVPDGTIPVGVTEAAEVLTTSPDTLRKRSKRGATAPESFRFGTEIVWDLDTLVDDARIRGFAINEEAEAKWREANRPTPLVRREVEVVARIKLSVPAADDDSRVKAAGALVRSILLPTAASNPDRVRVLDVEVQTVSEASTPAP</sequence>
<accession>A0ABS5KWY4</accession>
<keyword evidence="2" id="KW-1185">Reference proteome</keyword>
<dbReference type="EMBL" id="JAAFYZ010000104">
    <property type="protein sequence ID" value="MBS2550470.1"/>
    <property type="molecule type" value="Genomic_DNA"/>
</dbReference>
<gene>
    <name evidence="1" type="ORF">KGQ19_26725</name>
</gene>
<evidence type="ECO:0000313" key="2">
    <source>
        <dbReference type="Proteomes" id="UP000730482"/>
    </source>
</evidence>
<evidence type="ECO:0000313" key="1">
    <source>
        <dbReference type="EMBL" id="MBS2550470.1"/>
    </source>
</evidence>
<protein>
    <submittedName>
        <fullName evidence="1">Uncharacterized protein</fullName>
    </submittedName>
</protein>
<comment type="caution">
    <text evidence="1">The sequence shown here is derived from an EMBL/GenBank/DDBJ whole genome shotgun (WGS) entry which is preliminary data.</text>
</comment>
<proteinExistence type="predicted"/>
<dbReference type="RefSeq" id="WP_212013329.1">
    <property type="nucleotide sequence ID" value="NZ_JAAFYZ010000104.1"/>
</dbReference>
<name>A0ABS5KWY4_9ACTN</name>
<dbReference type="Proteomes" id="UP000730482">
    <property type="component" value="Unassembled WGS sequence"/>
</dbReference>
<organism evidence="1 2">
    <name type="scientific">Catenulispora pinistramenti</name>
    <dbReference type="NCBI Taxonomy" id="2705254"/>
    <lineage>
        <taxon>Bacteria</taxon>
        <taxon>Bacillati</taxon>
        <taxon>Actinomycetota</taxon>
        <taxon>Actinomycetes</taxon>
        <taxon>Catenulisporales</taxon>
        <taxon>Catenulisporaceae</taxon>
        <taxon>Catenulispora</taxon>
    </lineage>
</organism>